<dbReference type="Proteomes" id="UP000188246">
    <property type="component" value="Chromosome"/>
</dbReference>
<dbReference type="CDD" id="cd11333">
    <property type="entry name" value="AmyAc_SI_OligoGlu_DGase"/>
    <property type="match status" value="1"/>
</dbReference>
<dbReference type="SUPFAM" id="SSF51011">
    <property type="entry name" value="Glycosyl hydrolase domain"/>
    <property type="match status" value="1"/>
</dbReference>
<keyword evidence="3" id="KW-0326">Glycosidase</keyword>
<sequence length="555" mass="63352">MTTYWWKNAIIYQIYPKSFKDTNADGIGDIQGIIDSLPYIKSLGVNTLWLNPIFISPQIDNGYDVSNYYAIDELFGSLADVEQLIAEAHALDLKIIFDLVLNHTSNQHPWFQEALKGPDNMYRDYYLWTDAPSDGTLPNNWASFFGGSVWEKDATSNQFYFHLFAKEMPDLNWKNPEVQKAMVDMAKFWLSKGIDGFRLDAFIHMIKADFALNVTGVPIGEIAIAEEYYANLPEVKVYLEAFIQELREVKPDIFIVGEAASATPDLALDYIGENLCSTVISFDHIKDREISGNSLIPSGLGDKTLHVPDFKERMSDWQSQLIQGVQPTLYWNNHDMPRLVSRFGDEKNYRTASCQSLAVAMYLLRGIPVILYGEEIGMKNVKIDTIEAFQDPMAKQYYQQLVTNGFTNEDSLRMIASINKEASRGGMQWDDTTYAGFSTVPCWSGVNVEKDYNVAAESENENSVLAFYQELLRLKKDDIFQLGETEFIDTEDTLIAYKRILLDEEAIVVCHVATEPTDVPLWLRELDNTYQVVFGTFNHHKDDIMQPYDYLVLSK</sequence>
<evidence type="ECO:0000313" key="4">
    <source>
        <dbReference type="EMBL" id="AQP54601.1"/>
    </source>
</evidence>
<comment type="similarity">
    <text evidence="1">Belongs to the glycosyl hydrolase 13 family.</text>
</comment>
<dbReference type="KEGG" id="vpi:BW732_10575"/>
<gene>
    <name evidence="4" type="ORF">BW732_10575</name>
</gene>
<dbReference type="FunFam" id="3.90.400.10:FF:000002">
    <property type="entry name" value="Sucrose isomerase"/>
    <property type="match status" value="1"/>
</dbReference>
<dbReference type="RefSeq" id="WP_077276690.1">
    <property type="nucleotide sequence ID" value="NZ_CP019609.1"/>
</dbReference>
<dbReference type="InterPro" id="IPR045857">
    <property type="entry name" value="O16G_dom_2"/>
</dbReference>
<dbReference type="AlphaFoldDB" id="A0A1Q2D8G9"/>
<organism evidence="4 5">
    <name type="scientific">Vagococcus penaei</name>
    <dbReference type="NCBI Taxonomy" id="633807"/>
    <lineage>
        <taxon>Bacteria</taxon>
        <taxon>Bacillati</taxon>
        <taxon>Bacillota</taxon>
        <taxon>Bacilli</taxon>
        <taxon>Lactobacillales</taxon>
        <taxon>Enterococcaceae</taxon>
        <taxon>Vagococcus</taxon>
    </lineage>
</organism>
<reference evidence="4 5" key="1">
    <citation type="journal article" date="2010" name="Int. J. Syst. Evol. Microbiol.">
        <title>Vagococcus penaei sp. nov., isolated from spoilage microbiota of cooked shrimp (Penaeus vannamei).</title>
        <authorList>
            <person name="Jaffres E."/>
            <person name="Prevost H."/>
            <person name="Rossero A."/>
            <person name="Joffraud J.J."/>
            <person name="Dousset X."/>
        </authorList>
    </citation>
    <scope>NUCLEOTIDE SEQUENCE [LARGE SCALE GENOMIC DNA]</scope>
    <source>
        <strain evidence="4 5">CD276</strain>
    </source>
</reference>
<dbReference type="InterPro" id="IPR017853">
    <property type="entry name" value="GH"/>
</dbReference>
<dbReference type="GO" id="GO:0009313">
    <property type="term" value="P:oligosaccharide catabolic process"/>
    <property type="evidence" value="ECO:0007669"/>
    <property type="project" value="TreeGrafter"/>
</dbReference>
<keyword evidence="5" id="KW-1185">Reference proteome</keyword>
<dbReference type="PANTHER" id="PTHR10357">
    <property type="entry name" value="ALPHA-AMYLASE FAMILY MEMBER"/>
    <property type="match status" value="1"/>
</dbReference>
<proteinExistence type="inferred from homology"/>
<evidence type="ECO:0000256" key="3">
    <source>
        <dbReference type="ARBA" id="ARBA00023295"/>
    </source>
</evidence>
<dbReference type="Gene3D" id="3.90.400.10">
    <property type="entry name" value="Oligo-1,6-glucosidase, Domain 2"/>
    <property type="match status" value="1"/>
</dbReference>
<dbReference type="EMBL" id="CP019609">
    <property type="protein sequence ID" value="AQP54601.1"/>
    <property type="molecule type" value="Genomic_DNA"/>
</dbReference>
<dbReference type="SUPFAM" id="SSF51445">
    <property type="entry name" value="(Trans)glycosidases"/>
    <property type="match status" value="1"/>
</dbReference>
<dbReference type="Pfam" id="PF00128">
    <property type="entry name" value="Alpha-amylase"/>
    <property type="match status" value="1"/>
</dbReference>
<evidence type="ECO:0000256" key="1">
    <source>
        <dbReference type="ARBA" id="ARBA00008061"/>
    </source>
</evidence>
<dbReference type="STRING" id="633807.BW732_10575"/>
<dbReference type="Gene3D" id="3.20.20.80">
    <property type="entry name" value="Glycosidases"/>
    <property type="match status" value="1"/>
</dbReference>
<keyword evidence="2" id="KW-0378">Hydrolase</keyword>
<protein>
    <submittedName>
        <fullName evidence="4">Alpha-glucosidase</fullName>
    </submittedName>
</protein>
<dbReference type="InterPro" id="IPR006047">
    <property type="entry name" value="GH13_cat_dom"/>
</dbReference>
<dbReference type="PANTHER" id="PTHR10357:SF179">
    <property type="entry name" value="NEUTRAL AND BASIC AMINO ACID TRANSPORT PROTEIN RBAT"/>
    <property type="match status" value="1"/>
</dbReference>
<dbReference type="SMART" id="SM00642">
    <property type="entry name" value="Aamy"/>
    <property type="match status" value="1"/>
</dbReference>
<evidence type="ECO:0000313" key="5">
    <source>
        <dbReference type="Proteomes" id="UP000188246"/>
    </source>
</evidence>
<name>A0A1Q2D8G9_9ENTE</name>
<evidence type="ECO:0000256" key="2">
    <source>
        <dbReference type="ARBA" id="ARBA00022801"/>
    </source>
</evidence>
<dbReference type="OrthoDB" id="9805159at2"/>
<accession>A0A1Q2D8G9</accession>
<dbReference type="GO" id="GO:0004556">
    <property type="term" value="F:alpha-amylase activity"/>
    <property type="evidence" value="ECO:0007669"/>
    <property type="project" value="TreeGrafter"/>
</dbReference>